<evidence type="ECO:0000256" key="3">
    <source>
        <dbReference type="ARBA" id="ARBA00022989"/>
    </source>
</evidence>
<keyword evidence="3 5" id="KW-1133">Transmembrane helix</keyword>
<dbReference type="Proteomes" id="UP001162891">
    <property type="component" value="Chromosome"/>
</dbReference>
<evidence type="ECO:0008006" key="8">
    <source>
        <dbReference type="Google" id="ProtNLM"/>
    </source>
</evidence>
<keyword evidence="2 5" id="KW-0812">Transmembrane</keyword>
<evidence type="ECO:0000313" key="6">
    <source>
        <dbReference type="EMBL" id="BDG05011.1"/>
    </source>
</evidence>
<keyword evidence="4 5" id="KW-0472">Membrane</keyword>
<reference evidence="7" key="1">
    <citation type="journal article" date="2022" name="Int. J. Syst. Evol. Microbiol.">
        <title>Anaeromyxobacter oryzae sp. nov., Anaeromyxobacter diazotrophicus sp. nov. and Anaeromyxobacter paludicola sp. nov., isolated from paddy soils.</title>
        <authorList>
            <person name="Itoh H."/>
            <person name="Xu Z."/>
            <person name="Mise K."/>
            <person name="Masuda Y."/>
            <person name="Ushijima N."/>
            <person name="Hayakawa C."/>
            <person name="Shiratori Y."/>
            <person name="Senoo K."/>
        </authorList>
    </citation>
    <scope>NUCLEOTIDE SEQUENCE [LARGE SCALE GENOMIC DNA]</scope>
    <source>
        <strain evidence="7">Red232</strain>
    </source>
</reference>
<accession>A0ABN6MWQ8</accession>
<protein>
    <recommendedName>
        <fullName evidence="8">DoxX family protein</fullName>
    </recommendedName>
</protein>
<evidence type="ECO:0000256" key="5">
    <source>
        <dbReference type="SAM" id="Phobius"/>
    </source>
</evidence>
<feature type="transmembrane region" description="Helical" evidence="5">
    <location>
        <begin position="86"/>
        <end position="108"/>
    </location>
</feature>
<gene>
    <name evidence="6" type="ORF">AMOR_40070</name>
</gene>
<comment type="subcellular location">
    <subcellularLocation>
        <location evidence="1">Membrane</location>
        <topology evidence="1">Multi-pass membrane protein</topology>
    </subcellularLocation>
</comment>
<dbReference type="Pfam" id="PF07681">
    <property type="entry name" value="DoxX"/>
    <property type="match status" value="1"/>
</dbReference>
<evidence type="ECO:0000256" key="1">
    <source>
        <dbReference type="ARBA" id="ARBA00004141"/>
    </source>
</evidence>
<feature type="transmembrane region" description="Helical" evidence="5">
    <location>
        <begin position="59"/>
        <end position="79"/>
    </location>
</feature>
<organism evidence="6 7">
    <name type="scientific">Anaeromyxobacter oryzae</name>
    <dbReference type="NCBI Taxonomy" id="2918170"/>
    <lineage>
        <taxon>Bacteria</taxon>
        <taxon>Pseudomonadati</taxon>
        <taxon>Myxococcota</taxon>
        <taxon>Myxococcia</taxon>
        <taxon>Myxococcales</taxon>
        <taxon>Cystobacterineae</taxon>
        <taxon>Anaeromyxobacteraceae</taxon>
        <taxon>Anaeromyxobacter</taxon>
    </lineage>
</organism>
<keyword evidence="7" id="KW-1185">Reference proteome</keyword>
<evidence type="ECO:0000256" key="4">
    <source>
        <dbReference type="ARBA" id="ARBA00023136"/>
    </source>
</evidence>
<dbReference type="InterPro" id="IPR032808">
    <property type="entry name" value="DoxX"/>
</dbReference>
<name>A0ABN6MWQ8_9BACT</name>
<proteinExistence type="predicted"/>
<dbReference type="EMBL" id="AP025591">
    <property type="protein sequence ID" value="BDG05011.1"/>
    <property type="molecule type" value="Genomic_DNA"/>
</dbReference>
<sequence>MRTFSAVLLRLALGLSFLSAVADRFGWWGSFGQRNVAWGSFARFVAYTARLNWFLPQAMIPPLAVLATCVELLLGLLLVVGWQTRIAAACSGILLITFGLSMTAALGLEAPLSFSVFSAAGGSLLLATCSSFPYSVDELLGRAATLPEGGRRLA</sequence>
<evidence type="ECO:0000313" key="7">
    <source>
        <dbReference type="Proteomes" id="UP001162891"/>
    </source>
</evidence>
<evidence type="ECO:0000256" key="2">
    <source>
        <dbReference type="ARBA" id="ARBA00022692"/>
    </source>
</evidence>